<feature type="compositionally biased region" description="Polar residues" evidence="1">
    <location>
        <begin position="92"/>
        <end position="116"/>
    </location>
</feature>
<accession>A0A9Q3EVD8</accession>
<reference evidence="2" key="1">
    <citation type="submission" date="2021-03" db="EMBL/GenBank/DDBJ databases">
        <title>Draft genome sequence of rust myrtle Austropuccinia psidii MF-1, a brazilian biotype.</title>
        <authorList>
            <person name="Quecine M.C."/>
            <person name="Pachon D.M.R."/>
            <person name="Bonatelli M.L."/>
            <person name="Correr F.H."/>
            <person name="Franceschini L.M."/>
            <person name="Leite T.F."/>
            <person name="Margarido G.R.A."/>
            <person name="Almeida C.A."/>
            <person name="Ferrarezi J.A."/>
            <person name="Labate C.A."/>
        </authorList>
    </citation>
    <scope>NUCLEOTIDE SEQUENCE</scope>
    <source>
        <strain evidence="2">MF-1</strain>
    </source>
</reference>
<evidence type="ECO:0000313" key="3">
    <source>
        <dbReference type="Proteomes" id="UP000765509"/>
    </source>
</evidence>
<evidence type="ECO:0000256" key="1">
    <source>
        <dbReference type="SAM" id="MobiDB-lite"/>
    </source>
</evidence>
<dbReference type="AlphaFoldDB" id="A0A9Q3EVD8"/>
<protein>
    <submittedName>
        <fullName evidence="2">Uncharacterized protein</fullName>
    </submittedName>
</protein>
<proteinExistence type="predicted"/>
<evidence type="ECO:0000313" key="2">
    <source>
        <dbReference type="EMBL" id="MBW0530190.1"/>
    </source>
</evidence>
<name>A0A9Q3EVD8_9BASI</name>
<organism evidence="2 3">
    <name type="scientific">Austropuccinia psidii MF-1</name>
    <dbReference type="NCBI Taxonomy" id="1389203"/>
    <lineage>
        <taxon>Eukaryota</taxon>
        <taxon>Fungi</taxon>
        <taxon>Dikarya</taxon>
        <taxon>Basidiomycota</taxon>
        <taxon>Pucciniomycotina</taxon>
        <taxon>Pucciniomycetes</taxon>
        <taxon>Pucciniales</taxon>
        <taxon>Sphaerophragmiaceae</taxon>
        <taxon>Austropuccinia</taxon>
    </lineage>
</organism>
<dbReference type="Proteomes" id="UP000765509">
    <property type="component" value="Unassembled WGS sequence"/>
</dbReference>
<sequence>MFLWKIKRKRFSLETQLEDFGTRIQKICLRNMTWVEYMQKMDGWHPNRQQTFLEEREARIKNNQETIQDIEEQWKEPNLIKEGTFVSKEHQSSPATHQSGYQKSVAGSSKTPHSSQ</sequence>
<feature type="region of interest" description="Disordered" evidence="1">
    <location>
        <begin position="83"/>
        <end position="116"/>
    </location>
</feature>
<gene>
    <name evidence="2" type="ORF">O181_069905</name>
</gene>
<dbReference type="EMBL" id="AVOT02035789">
    <property type="protein sequence ID" value="MBW0530190.1"/>
    <property type="molecule type" value="Genomic_DNA"/>
</dbReference>
<keyword evidence="3" id="KW-1185">Reference proteome</keyword>
<comment type="caution">
    <text evidence="2">The sequence shown here is derived from an EMBL/GenBank/DDBJ whole genome shotgun (WGS) entry which is preliminary data.</text>
</comment>